<keyword evidence="2" id="KW-1133">Transmembrane helix</keyword>
<evidence type="ECO:0000256" key="1">
    <source>
        <dbReference type="SAM" id="MobiDB-lite"/>
    </source>
</evidence>
<gene>
    <name evidence="3" type="ORF">SS1G_07137</name>
</gene>
<reference evidence="4" key="1">
    <citation type="journal article" date="2011" name="PLoS Genet.">
        <title>Genomic analysis of the necrotrophic fungal pathogens Sclerotinia sclerotiorum and Botrytis cinerea.</title>
        <authorList>
            <person name="Amselem J."/>
            <person name="Cuomo C.A."/>
            <person name="van Kan J.A."/>
            <person name="Viaud M."/>
            <person name="Benito E.P."/>
            <person name="Couloux A."/>
            <person name="Coutinho P.M."/>
            <person name="de Vries R.P."/>
            <person name="Dyer P.S."/>
            <person name="Fillinger S."/>
            <person name="Fournier E."/>
            <person name="Gout L."/>
            <person name="Hahn M."/>
            <person name="Kohn L."/>
            <person name="Lapalu N."/>
            <person name="Plummer K.M."/>
            <person name="Pradier J.M."/>
            <person name="Quevillon E."/>
            <person name="Sharon A."/>
            <person name="Simon A."/>
            <person name="ten Have A."/>
            <person name="Tudzynski B."/>
            <person name="Tudzynski P."/>
            <person name="Wincker P."/>
            <person name="Andrew M."/>
            <person name="Anthouard V."/>
            <person name="Beever R.E."/>
            <person name="Beffa R."/>
            <person name="Benoit I."/>
            <person name="Bouzid O."/>
            <person name="Brault B."/>
            <person name="Chen Z."/>
            <person name="Choquer M."/>
            <person name="Collemare J."/>
            <person name="Cotton P."/>
            <person name="Danchin E.G."/>
            <person name="Da Silva C."/>
            <person name="Gautier A."/>
            <person name="Giraud C."/>
            <person name="Giraud T."/>
            <person name="Gonzalez C."/>
            <person name="Grossetete S."/>
            <person name="Guldener U."/>
            <person name="Henrissat B."/>
            <person name="Howlett B.J."/>
            <person name="Kodira C."/>
            <person name="Kretschmer M."/>
            <person name="Lappartient A."/>
            <person name="Leroch M."/>
            <person name="Levis C."/>
            <person name="Mauceli E."/>
            <person name="Neuveglise C."/>
            <person name="Oeser B."/>
            <person name="Pearson M."/>
            <person name="Poulain J."/>
            <person name="Poussereau N."/>
            <person name="Quesneville H."/>
            <person name="Rascle C."/>
            <person name="Schumacher J."/>
            <person name="Segurens B."/>
            <person name="Sexton A."/>
            <person name="Silva E."/>
            <person name="Sirven C."/>
            <person name="Soanes D.M."/>
            <person name="Talbot N.J."/>
            <person name="Templeton M."/>
            <person name="Yandava C."/>
            <person name="Yarden O."/>
            <person name="Zeng Q."/>
            <person name="Rollins J.A."/>
            <person name="Lebrun M.H."/>
            <person name="Dickman M."/>
        </authorList>
    </citation>
    <scope>NUCLEOTIDE SEQUENCE [LARGE SCALE GENOMIC DNA]</scope>
    <source>
        <strain evidence="4">ATCC 18683 / 1980 / Ss-1</strain>
    </source>
</reference>
<organism evidence="3 4">
    <name type="scientific">Sclerotinia sclerotiorum (strain ATCC 18683 / 1980 / Ss-1)</name>
    <name type="common">White mold</name>
    <name type="synonym">Whetzelinia sclerotiorum</name>
    <dbReference type="NCBI Taxonomy" id="665079"/>
    <lineage>
        <taxon>Eukaryota</taxon>
        <taxon>Fungi</taxon>
        <taxon>Dikarya</taxon>
        <taxon>Ascomycota</taxon>
        <taxon>Pezizomycotina</taxon>
        <taxon>Leotiomycetes</taxon>
        <taxon>Helotiales</taxon>
        <taxon>Sclerotiniaceae</taxon>
        <taxon>Sclerotinia</taxon>
    </lineage>
</organism>
<keyword evidence="2" id="KW-0472">Membrane</keyword>
<proteinExistence type="predicted"/>
<sequence>MYLKKSDEEKEEKEGETKPSNRGLVKLRERIYVKGRSLGERTGEGTENGYDDNRSRSLLWLWLSALPFCFTLALLIGECPDVVCSNRSNSANSSCLTRWLSRESPGTALQIDVAVSNSRGRDGWVIRQPFASCVCPLLFGGRNVRIEQGLLVIALSD</sequence>
<name>A7EP88_SCLS1</name>
<evidence type="ECO:0000313" key="4">
    <source>
        <dbReference type="Proteomes" id="UP000001312"/>
    </source>
</evidence>
<dbReference type="Proteomes" id="UP000001312">
    <property type="component" value="Unassembled WGS sequence"/>
</dbReference>
<feature type="transmembrane region" description="Helical" evidence="2">
    <location>
        <begin position="58"/>
        <end position="77"/>
    </location>
</feature>
<dbReference type="EMBL" id="CH476629">
    <property type="protein sequence ID" value="EDO04654.1"/>
    <property type="molecule type" value="Genomic_DNA"/>
</dbReference>
<keyword evidence="2" id="KW-0812">Transmembrane</keyword>
<evidence type="ECO:0000313" key="3">
    <source>
        <dbReference type="EMBL" id="EDO04654.1"/>
    </source>
</evidence>
<feature type="compositionally biased region" description="Basic and acidic residues" evidence="1">
    <location>
        <begin position="1"/>
        <end position="19"/>
    </location>
</feature>
<keyword evidence="4" id="KW-1185">Reference proteome</keyword>
<accession>A7EP88</accession>
<dbReference type="AlphaFoldDB" id="A7EP88"/>
<dbReference type="InParanoid" id="A7EP88"/>
<dbReference type="GeneID" id="5487817"/>
<dbReference type="RefSeq" id="XP_001591691.1">
    <property type="nucleotide sequence ID" value="XM_001591641.1"/>
</dbReference>
<evidence type="ECO:0000256" key="2">
    <source>
        <dbReference type="SAM" id="Phobius"/>
    </source>
</evidence>
<protein>
    <submittedName>
        <fullName evidence="3">Uncharacterized protein</fullName>
    </submittedName>
</protein>
<dbReference type="HOGENOM" id="CLU_1679005_0_0_1"/>
<feature type="region of interest" description="Disordered" evidence="1">
    <location>
        <begin position="1"/>
        <end position="23"/>
    </location>
</feature>
<dbReference type="KEGG" id="ssl:SS1G_07137"/>